<feature type="compositionally biased region" description="Basic and acidic residues" evidence="6">
    <location>
        <begin position="1"/>
        <end position="11"/>
    </location>
</feature>
<organism evidence="7 8">
    <name type="scientific">Adhaeribacter arboris</name>
    <dbReference type="NCBI Taxonomy" id="2072846"/>
    <lineage>
        <taxon>Bacteria</taxon>
        <taxon>Pseudomonadati</taxon>
        <taxon>Bacteroidota</taxon>
        <taxon>Cytophagia</taxon>
        <taxon>Cytophagales</taxon>
        <taxon>Hymenobacteraceae</taxon>
        <taxon>Adhaeribacter</taxon>
    </lineage>
</organism>
<sequence>MSAENNTKHEAEDFENVTEASLPEDTGSEQSDTPAENEQPSGNGQATKSEAEINELKDKYLRLYSEFDNYKRRTSKERLDLLKTANQEMVVALLPVLDDFERARQSMETAQEVEAVKAGVDLIYNKLQSIMQQKGLKPMEAVGQSFDAELHEAITQIPAPDETQKGKVIDQVEKGYYLNDKVIRFAKVIIGA</sequence>
<dbReference type="Gene3D" id="3.90.20.20">
    <property type="match status" value="1"/>
</dbReference>
<dbReference type="GO" id="GO:0005737">
    <property type="term" value="C:cytoplasm"/>
    <property type="evidence" value="ECO:0007669"/>
    <property type="project" value="UniProtKB-SubCell"/>
</dbReference>
<comment type="subunit">
    <text evidence="3">Homodimer.</text>
</comment>
<feature type="region of interest" description="Disordered" evidence="6">
    <location>
        <begin position="1"/>
        <end position="53"/>
    </location>
</feature>
<accession>A0A2T2Y9A8</accession>
<dbReference type="EMBL" id="PYFT01000001">
    <property type="protein sequence ID" value="PSR52076.1"/>
    <property type="molecule type" value="Genomic_DNA"/>
</dbReference>
<dbReference type="GO" id="GO:0051082">
    <property type="term" value="F:unfolded protein binding"/>
    <property type="evidence" value="ECO:0007669"/>
    <property type="project" value="TreeGrafter"/>
</dbReference>
<evidence type="ECO:0000256" key="6">
    <source>
        <dbReference type="SAM" id="MobiDB-lite"/>
    </source>
</evidence>
<evidence type="ECO:0000256" key="5">
    <source>
        <dbReference type="RuleBase" id="RU004478"/>
    </source>
</evidence>
<protein>
    <recommendedName>
        <fullName evidence="3 4">Protein GrpE</fullName>
    </recommendedName>
    <alternativeName>
        <fullName evidence="3">HSP-70 cofactor</fullName>
    </alternativeName>
</protein>
<keyword evidence="3" id="KW-0963">Cytoplasm</keyword>
<dbReference type="GO" id="GO:0051087">
    <property type="term" value="F:protein-folding chaperone binding"/>
    <property type="evidence" value="ECO:0007669"/>
    <property type="project" value="InterPro"/>
</dbReference>
<comment type="similarity">
    <text evidence="1 3 5">Belongs to the GrpE family.</text>
</comment>
<dbReference type="PANTHER" id="PTHR21237:SF23">
    <property type="entry name" value="GRPE PROTEIN HOMOLOG, MITOCHONDRIAL"/>
    <property type="match status" value="1"/>
</dbReference>
<evidence type="ECO:0000256" key="4">
    <source>
        <dbReference type="RuleBase" id="RU000639"/>
    </source>
</evidence>
<dbReference type="SUPFAM" id="SSF58014">
    <property type="entry name" value="Coiled-coil domain of nucleotide exchange factor GrpE"/>
    <property type="match status" value="1"/>
</dbReference>
<dbReference type="Proteomes" id="UP000240357">
    <property type="component" value="Unassembled WGS sequence"/>
</dbReference>
<dbReference type="CDD" id="cd00446">
    <property type="entry name" value="GrpE"/>
    <property type="match status" value="1"/>
</dbReference>
<evidence type="ECO:0000256" key="3">
    <source>
        <dbReference type="HAMAP-Rule" id="MF_01151"/>
    </source>
</evidence>
<dbReference type="PRINTS" id="PR00773">
    <property type="entry name" value="GRPEPROTEIN"/>
</dbReference>
<keyword evidence="2 3" id="KW-0143">Chaperone</keyword>
<feature type="compositionally biased region" description="Polar residues" evidence="6">
    <location>
        <begin position="28"/>
        <end position="48"/>
    </location>
</feature>
<gene>
    <name evidence="3 7" type="primary">grpE</name>
    <name evidence="7" type="ORF">AHMF7605_00345</name>
</gene>
<reference evidence="7 8" key="1">
    <citation type="submission" date="2018-03" db="EMBL/GenBank/DDBJ databases">
        <title>Adhaeribacter sp. HMF7605 Genome sequencing and assembly.</title>
        <authorList>
            <person name="Kang H."/>
            <person name="Kang J."/>
            <person name="Cha I."/>
            <person name="Kim H."/>
            <person name="Joh K."/>
        </authorList>
    </citation>
    <scope>NUCLEOTIDE SEQUENCE [LARGE SCALE GENOMIC DNA]</scope>
    <source>
        <strain evidence="7 8">HMF7605</strain>
    </source>
</reference>
<dbReference type="PROSITE" id="PS01071">
    <property type="entry name" value="GRPE"/>
    <property type="match status" value="1"/>
</dbReference>
<dbReference type="GO" id="GO:0042803">
    <property type="term" value="F:protein homodimerization activity"/>
    <property type="evidence" value="ECO:0007669"/>
    <property type="project" value="InterPro"/>
</dbReference>
<dbReference type="GO" id="GO:0006457">
    <property type="term" value="P:protein folding"/>
    <property type="evidence" value="ECO:0007669"/>
    <property type="project" value="InterPro"/>
</dbReference>
<dbReference type="RefSeq" id="WP_106925346.1">
    <property type="nucleotide sequence ID" value="NZ_PYFT01000001.1"/>
</dbReference>
<dbReference type="InterPro" id="IPR009012">
    <property type="entry name" value="GrpE_head"/>
</dbReference>
<dbReference type="PANTHER" id="PTHR21237">
    <property type="entry name" value="GRPE PROTEIN"/>
    <property type="match status" value="1"/>
</dbReference>
<dbReference type="InterPro" id="IPR013805">
    <property type="entry name" value="GrpE_CC"/>
</dbReference>
<dbReference type="HAMAP" id="MF_01151">
    <property type="entry name" value="GrpE"/>
    <property type="match status" value="1"/>
</dbReference>
<name>A0A2T2Y9A8_9BACT</name>
<comment type="function">
    <text evidence="3 4">Participates actively in the response to hyperosmotic and heat shock by preventing the aggregation of stress-denatured proteins, in association with DnaK and GrpE. It is the nucleotide exchange factor for DnaK and may function as a thermosensor. Unfolded proteins bind initially to DnaJ; upon interaction with the DnaJ-bound protein, DnaK hydrolyzes its bound ATP, resulting in the formation of a stable complex. GrpE releases ADP from DnaK; ATP binding to DnaK triggers the release of the substrate protein, thus completing the reaction cycle. Several rounds of ATP-dependent interactions between DnaJ, DnaK and GrpE are required for fully efficient folding.</text>
</comment>
<evidence type="ECO:0000313" key="7">
    <source>
        <dbReference type="EMBL" id="PSR52076.1"/>
    </source>
</evidence>
<dbReference type="OrthoDB" id="9812586at2"/>
<dbReference type="Gene3D" id="2.30.22.10">
    <property type="entry name" value="Head domain of nucleotide exchange factor GrpE"/>
    <property type="match status" value="1"/>
</dbReference>
<evidence type="ECO:0000313" key="8">
    <source>
        <dbReference type="Proteomes" id="UP000240357"/>
    </source>
</evidence>
<evidence type="ECO:0000256" key="2">
    <source>
        <dbReference type="ARBA" id="ARBA00023186"/>
    </source>
</evidence>
<dbReference type="InterPro" id="IPR000740">
    <property type="entry name" value="GrpE"/>
</dbReference>
<proteinExistence type="inferred from homology"/>
<comment type="caution">
    <text evidence="7">The sequence shown here is derived from an EMBL/GenBank/DDBJ whole genome shotgun (WGS) entry which is preliminary data.</text>
</comment>
<evidence type="ECO:0000256" key="1">
    <source>
        <dbReference type="ARBA" id="ARBA00009054"/>
    </source>
</evidence>
<dbReference type="AlphaFoldDB" id="A0A2T2Y9A8"/>
<keyword evidence="3 4" id="KW-0346">Stress response</keyword>
<dbReference type="SUPFAM" id="SSF51064">
    <property type="entry name" value="Head domain of nucleotide exchange factor GrpE"/>
    <property type="match status" value="1"/>
</dbReference>
<keyword evidence="8" id="KW-1185">Reference proteome</keyword>
<dbReference type="Pfam" id="PF01025">
    <property type="entry name" value="GrpE"/>
    <property type="match status" value="1"/>
</dbReference>
<dbReference type="GO" id="GO:0000774">
    <property type="term" value="F:adenyl-nucleotide exchange factor activity"/>
    <property type="evidence" value="ECO:0007669"/>
    <property type="project" value="InterPro"/>
</dbReference>
<comment type="subcellular location">
    <subcellularLocation>
        <location evidence="3">Cytoplasm</location>
    </subcellularLocation>
</comment>